<accession>A0A1D1UR86</accession>
<reference evidence="1 2" key="1">
    <citation type="journal article" date="2016" name="Nat. Commun.">
        <title>Extremotolerant tardigrade genome and improved radiotolerance of human cultured cells by tardigrade-unique protein.</title>
        <authorList>
            <person name="Hashimoto T."/>
            <person name="Horikawa D.D."/>
            <person name="Saito Y."/>
            <person name="Kuwahara H."/>
            <person name="Kozuka-Hata H."/>
            <person name="Shin-I T."/>
            <person name="Minakuchi Y."/>
            <person name="Ohishi K."/>
            <person name="Motoyama A."/>
            <person name="Aizu T."/>
            <person name="Enomoto A."/>
            <person name="Kondo K."/>
            <person name="Tanaka S."/>
            <person name="Hara Y."/>
            <person name="Koshikawa S."/>
            <person name="Sagara H."/>
            <person name="Miura T."/>
            <person name="Yokobori S."/>
            <person name="Miyagawa K."/>
            <person name="Suzuki Y."/>
            <person name="Kubo T."/>
            <person name="Oyama M."/>
            <person name="Kohara Y."/>
            <person name="Fujiyama A."/>
            <person name="Arakawa K."/>
            <person name="Katayama T."/>
            <person name="Toyoda A."/>
            <person name="Kunieda T."/>
        </authorList>
    </citation>
    <scope>NUCLEOTIDE SEQUENCE [LARGE SCALE GENOMIC DNA]</scope>
    <source>
        <strain evidence="1 2">YOKOZUNA-1</strain>
    </source>
</reference>
<dbReference type="AlphaFoldDB" id="A0A1D1UR86"/>
<dbReference type="Proteomes" id="UP000186922">
    <property type="component" value="Unassembled WGS sequence"/>
</dbReference>
<dbReference type="EMBL" id="BDGG01000001">
    <property type="protein sequence ID" value="GAU90182.1"/>
    <property type="molecule type" value="Genomic_DNA"/>
</dbReference>
<evidence type="ECO:0000313" key="2">
    <source>
        <dbReference type="Proteomes" id="UP000186922"/>
    </source>
</evidence>
<protein>
    <submittedName>
        <fullName evidence="1">Uncharacterized protein</fullName>
    </submittedName>
</protein>
<name>A0A1D1UR86_RAMVA</name>
<sequence>MEVVLGVTVLSVDKTVRVNGVLEVISDVKGGEKVLVNVAVVLPEKGVVRMVESMGVGLVEKVVAVEGLGVGGLVVDGLLVDEPDGVVALEDGVAVVDGLVVNVVALVANPGVKA</sequence>
<comment type="caution">
    <text evidence="1">The sequence shown here is derived from an EMBL/GenBank/DDBJ whole genome shotgun (WGS) entry which is preliminary data.</text>
</comment>
<proteinExistence type="predicted"/>
<gene>
    <name evidence="1" type="primary">RvY_02637-1</name>
    <name evidence="1" type="synonym">RvY_02637.1</name>
    <name evidence="1" type="ORF">RvY_02637</name>
</gene>
<evidence type="ECO:0000313" key="1">
    <source>
        <dbReference type="EMBL" id="GAU90182.1"/>
    </source>
</evidence>
<keyword evidence="2" id="KW-1185">Reference proteome</keyword>
<organism evidence="1 2">
    <name type="scientific">Ramazzottius varieornatus</name>
    <name type="common">Water bear</name>
    <name type="synonym">Tardigrade</name>
    <dbReference type="NCBI Taxonomy" id="947166"/>
    <lineage>
        <taxon>Eukaryota</taxon>
        <taxon>Metazoa</taxon>
        <taxon>Ecdysozoa</taxon>
        <taxon>Tardigrada</taxon>
        <taxon>Eutardigrada</taxon>
        <taxon>Parachela</taxon>
        <taxon>Hypsibioidea</taxon>
        <taxon>Ramazzottiidae</taxon>
        <taxon>Ramazzottius</taxon>
    </lineage>
</organism>